<dbReference type="InterPro" id="IPR024788">
    <property type="entry name" value="Malectin-like_Carb-bd_dom"/>
</dbReference>
<dbReference type="GO" id="GO:0004714">
    <property type="term" value="F:transmembrane receptor protein tyrosine kinase activity"/>
    <property type="evidence" value="ECO:0007669"/>
    <property type="project" value="InterPro"/>
</dbReference>
<keyword evidence="2" id="KW-0723">Serine/threonine-protein kinase</keyword>
<evidence type="ECO:0000313" key="10">
    <source>
        <dbReference type="EMBL" id="GFP85256.1"/>
    </source>
</evidence>
<comment type="subcellular location">
    <subcellularLocation>
        <location evidence="1">Membrane</location>
        <topology evidence="1">Single-pass type I membrane protein</topology>
    </subcellularLocation>
</comment>
<keyword evidence="6" id="KW-0325">Glycoprotein</keyword>
<dbReference type="InterPro" id="IPR045272">
    <property type="entry name" value="ANXUR1/2-like"/>
</dbReference>
<keyword evidence="8" id="KW-1133">Transmembrane helix</keyword>
<evidence type="ECO:0000256" key="7">
    <source>
        <dbReference type="SAM" id="MobiDB-lite"/>
    </source>
</evidence>
<keyword evidence="8" id="KW-0812">Transmembrane</keyword>
<evidence type="ECO:0000256" key="8">
    <source>
        <dbReference type="SAM" id="Phobius"/>
    </source>
</evidence>
<sequence length="256" mass="28588">MQTMFRLNVGGQYIPATTNGSDLSRIWYDDSPYVYGAAFGVTNKADSNVTIAYPSKESENIAPLDVYGTARSMGPNATVNVNYNLTWVFEVDVNFTYLVRLHFCDYRFEKVNQMVFTIFINNRTAEKEADVIGWSGGKGVPVYKDYATYVSGKNGDNLMWIALHPNVAVKPEFYDSILNGLEIFKVNDTRGNLAGPNPVPSKMRADDESQHGKTSHHPKTNKEGVIVGAVLGMFCMFLCVNYFFGDYSIREIICSA</sequence>
<organism evidence="10 11">
    <name type="scientific">Phtheirospermum japonicum</name>
    <dbReference type="NCBI Taxonomy" id="374723"/>
    <lineage>
        <taxon>Eukaryota</taxon>
        <taxon>Viridiplantae</taxon>
        <taxon>Streptophyta</taxon>
        <taxon>Embryophyta</taxon>
        <taxon>Tracheophyta</taxon>
        <taxon>Spermatophyta</taxon>
        <taxon>Magnoliopsida</taxon>
        <taxon>eudicotyledons</taxon>
        <taxon>Gunneridae</taxon>
        <taxon>Pentapetalae</taxon>
        <taxon>asterids</taxon>
        <taxon>lamiids</taxon>
        <taxon>Lamiales</taxon>
        <taxon>Orobanchaceae</taxon>
        <taxon>Orobanchaceae incertae sedis</taxon>
        <taxon>Phtheirospermum</taxon>
    </lineage>
</organism>
<evidence type="ECO:0000256" key="4">
    <source>
        <dbReference type="ARBA" id="ARBA00022741"/>
    </source>
</evidence>
<evidence type="ECO:0000256" key="3">
    <source>
        <dbReference type="ARBA" id="ARBA00022679"/>
    </source>
</evidence>
<gene>
    <name evidence="10" type="ORF">PHJA_000669300</name>
</gene>
<dbReference type="PANTHER" id="PTHR34590:SF5">
    <property type="entry name" value="OS04G0586500 PROTEIN"/>
    <property type="match status" value="1"/>
</dbReference>
<dbReference type="GO" id="GO:0016020">
    <property type="term" value="C:membrane"/>
    <property type="evidence" value="ECO:0007669"/>
    <property type="project" value="UniProtKB-SubCell"/>
</dbReference>
<feature type="domain" description="Malectin-like" evidence="9">
    <location>
        <begin position="1"/>
        <end position="186"/>
    </location>
</feature>
<keyword evidence="3" id="KW-0808">Transferase</keyword>
<dbReference type="Pfam" id="PF12819">
    <property type="entry name" value="Malectin_like"/>
    <property type="match status" value="1"/>
</dbReference>
<accession>A0A830BE95</accession>
<feature type="transmembrane region" description="Helical" evidence="8">
    <location>
        <begin position="224"/>
        <end position="244"/>
    </location>
</feature>
<comment type="caution">
    <text evidence="10">The sequence shown here is derived from an EMBL/GenBank/DDBJ whole genome shotgun (WGS) entry which is preliminary data.</text>
</comment>
<keyword evidence="10" id="KW-0675">Receptor</keyword>
<dbReference type="Proteomes" id="UP000653305">
    <property type="component" value="Unassembled WGS sequence"/>
</dbReference>
<dbReference type="Gene3D" id="2.60.120.430">
    <property type="entry name" value="Galactose-binding lectin"/>
    <property type="match status" value="1"/>
</dbReference>
<keyword evidence="10" id="KW-0418">Kinase</keyword>
<reference evidence="10" key="1">
    <citation type="submission" date="2020-07" db="EMBL/GenBank/DDBJ databases">
        <title>Ethylene signaling mediates host invasion by parasitic plants.</title>
        <authorList>
            <person name="Yoshida S."/>
        </authorList>
    </citation>
    <scope>NUCLEOTIDE SEQUENCE</scope>
    <source>
        <strain evidence="10">Okayama</strain>
    </source>
</reference>
<dbReference type="GO" id="GO:0004674">
    <property type="term" value="F:protein serine/threonine kinase activity"/>
    <property type="evidence" value="ECO:0007669"/>
    <property type="project" value="UniProtKB-KW"/>
</dbReference>
<keyword evidence="5" id="KW-0067">ATP-binding</keyword>
<dbReference type="PANTHER" id="PTHR34590">
    <property type="entry name" value="OS03G0124300 PROTEIN-RELATED"/>
    <property type="match status" value="1"/>
</dbReference>
<dbReference type="AlphaFoldDB" id="A0A830BE95"/>
<evidence type="ECO:0000256" key="5">
    <source>
        <dbReference type="ARBA" id="ARBA00022840"/>
    </source>
</evidence>
<keyword evidence="11" id="KW-1185">Reference proteome</keyword>
<evidence type="ECO:0000259" key="9">
    <source>
        <dbReference type="Pfam" id="PF12819"/>
    </source>
</evidence>
<feature type="region of interest" description="Disordered" evidence="7">
    <location>
        <begin position="192"/>
        <end position="220"/>
    </location>
</feature>
<dbReference type="OrthoDB" id="1903759at2759"/>
<evidence type="ECO:0000313" key="11">
    <source>
        <dbReference type="Proteomes" id="UP000653305"/>
    </source>
</evidence>
<proteinExistence type="predicted"/>
<evidence type="ECO:0000256" key="1">
    <source>
        <dbReference type="ARBA" id="ARBA00004479"/>
    </source>
</evidence>
<dbReference type="EMBL" id="BMAC01000102">
    <property type="protein sequence ID" value="GFP85256.1"/>
    <property type="molecule type" value="Genomic_DNA"/>
</dbReference>
<keyword evidence="4" id="KW-0547">Nucleotide-binding</keyword>
<dbReference type="FunFam" id="2.60.120.430:FF:000007">
    <property type="entry name" value="FERONIA receptor-like kinase"/>
    <property type="match status" value="1"/>
</dbReference>
<keyword evidence="8" id="KW-0472">Membrane</keyword>
<evidence type="ECO:0000256" key="6">
    <source>
        <dbReference type="ARBA" id="ARBA00023180"/>
    </source>
</evidence>
<name>A0A830BE95_9LAMI</name>
<protein>
    <submittedName>
        <fullName evidence="10">Receptor-like protein kinase anxur1</fullName>
    </submittedName>
</protein>
<evidence type="ECO:0000256" key="2">
    <source>
        <dbReference type="ARBA" id="ARBA00022527"/>
    </source>
</evidence>
<dbReference type="GO" id="GO:0005524">
    <property type="term" value="F:ATP binding"/>
    <property type="evidence" value="ECO:0007669"/>
    <property type="project" value="UniProtKB-KW"/>
</dbReference>